<accession>A0ABR5Q748</accession>
<dbReference type="InterPro" id="IPR057666">
    <property type="entry name" value="DrpA_SLOG"/>
</dbReference>
<dbReference type="NCBIfam" id="TIGR00732">
    <property type="entry name" value="dprA"/>
    <property type="match status" value="1"/>
</dbReference>
<keyword evidence="4" id="KW-1185">Reference proteome</keyword>
<gene>
    <name evidence="3" type="ORF">IV59_GL001363</name>
</gene>
<feature type="domain" description="Smf/DprA SLOG" evidence="2">
    <location>
        <begin position="33"/>
        <end position="242"/>
    </location>
</feature>
<comment type="caution">
    <text evidence="3">The sequence shown here is derived from an EMBL/GenBank/DDBJ whole genome shotgun (WGS) entry which is preliminary data.</text>
</comment>
<dbReference type="InterPro" id="IPR003488">
    <property type="entry name" value="DprA"/>
</dbReference>
<protein>
    <submittedName>
        <fullName evidence="3">DNA protecting protein DprA</fullName>
    </submittedName>
</protein>
<dbReference type="SUPFAM" id="SSF102405">
    <property type="entry name" value="MCP/YpsA-like"/>
    <property type="match status" value="1"/>
</dbReference>
<proteinExistence type="inferred from homology"/>
<reference evidence="3 4" key="1">
    <citation type="journal article" date="2015" name="Genome Announc.">
        <title>Expanding the biotechnology potential of lactobacilli through comparative genomics of 213 strains and associated genera.</title>
        <authorList>
            <person name="Sun Z."/>
            <person name="Harris H.M."/>
            <person name="McCann A."/>
            <person name="Guo C."/>
            <person name="Argimon S."/>
            <person name="Zhang W."/>
            <person name="Yang X."/>
            <person name="Jeffery I.B."/>
            <person name="Cooney J.C."/>
            <person name="Kagawa T.F."/>
            <person name="Liu W."/>
            <person name="Song Y."/>
            <person name="Salvetti E."/>
            <person name="Wrobel A."/>
            <person name="Rasinkangas P."/>
            <person name="Parkhill J."/>
            <person name="Rea M.C."/>
            <person name="O'Sullivan O."/>
            <person name="Ritari J."/>
            <person name="Douillard F.P."/>
            <person name="Paul Ross R."/>
            <person name="Yang R."/>
            <person name="Briner A.E."/>
            <person name="Felis G.E."/>
            <person name="de Vos W.M."/>
            <person name="Barrangou R."/>
            <person name="Klaenhammer T.R."/>
            <person name="Caufield P.W."/>
            <person name="Cui Y."/>
            <person name="Zhang H."/>
            <person name="O'Toole P.W."/>
        </authorList>
    </citation>
    <scope>NUCLEOTIDE SEQUENCE [LARGE SCALE GENOMIC DNA]</scope>
    <source>
        <strain evidence="3 4">DSM 26202</strain>
    </source>
</reference>
<evidence type="ECO:0000256" key="1">
    <source>
        <dbReference type="ARBA" id="ARBA00006525"/>
    </source>
</evidence>
<dbReference type="Pfam" id="PF02481">
    <property type="entry name" value="DNA_processg_A"/>
    <property type="match status" value="1"/>
</dbReference>
<sequence>MANFTAKQSEVVITNWHSRDLNENVKKHWFECHFITIEDAQYPQQLKESYCPPIVLFYRGKLDLLNTTMLGVVGARKNTSYGKQALKNLLPSIVTKPITIVSGLAAGIDGISHEITLQARGQTIGVIGTGIDVTYPKEHQALQSQVAQFGLLLSEFPLTSKPFRSHFPQRNRIIAGLCETLLVVEAKEKSGSLITASLALQENRNVCAVPGRIDALMSVGCNQLILAGAKPILTANDLLEEFLS</sequence>
<evidence type="ECO:0000259" key="2">
    <source>
        <dbReference type="Pfam" id="PF02481"/>
    </source>
</evidence>
<organism evidence="3 4">
    <name type="scientific">Paucilactobacillus hokkaidonensis</name>
    <dbReference type="NCBI Taxonomy" id="1193095"/>
    <lineage>
        <taxon>Bacteria</taxon>
        <taxon>Bacillati</taxon>
        <taxon>Bacillota</taxon>
        <taxon>Bacilli</taxon>
        <taxon>Lactobacillales</taxon>
        <taxon>Lactobacillaceae</taxon>
        <taxon>Paucilactobacillus</taxon>
    </lineage>
</organism>
<evidence type="ECO:0000313" key="3">
    <source>
        <dbReference type="EMBL" id="KRO10672.1"/>
    </source>
</evidence>
<comment type="similarity">
    <text evidence="1">Belongs to the DprA/Smf family.</text>
</comment>
<dbReference type="EMBL" id="JQCH01000003">
    <property type="protein sequence ID" value="KRO10672.1"/>
    <property type="molecule type" value="Genomic_DNA"/>
</dbReference>
<dbReference type="Proteomes" id="UP000051884">
    <property type="component" value="Unassembled WGS sequence"/>
</dbReference>
<dbReference type="PANTHER" id="PTHR43022:SF1">
    <property type="entry name" value="PROTEIN SMF"/>
    <property type="match status" value="1"/>
</dbReference>
<evidence type="ECO:0000313" key="4">
    <source>
        <dbReference type="Proteomes" id="UP000051884"/>
    </source>
</evidence>
<dbReference type="Gene3D" id="3.40.50.450">
    <property type="match status" value="1"/>
</dbReference>
<name>A0ABR5Q748_9LACO</name>
<dbReference type="PANTHER" id="PTHR43022">
    <property type="entry name" value="PROTEIN SMF"/>
    <property type="match status" value="1"/>
</dbReference>